<dbReference type="Proteomes" id="UP001583193">
    <property type="component" value="Unassembled WGS sequence"/>
</dbReference>
<evidence type="ECO:0000256" key="6">
    <source>
        <dbReference type="SAM" id="MobiDB-lite"/>
    </source>
</evidence>
<comment type="subcellular location">
    <subcellularLocation>
        <location evidence="2">Mitochondrion</location>
    </subcellularLocation>
</comment>
<evidence type="ECO:0000256" key="3">
    <source>
        <dbReference type="ARBA" id="ARBA00010895"/>
    </source>
</evidence>
<feature type="compositionally biased region" description="Basic and acidic residues" evidence="6">
    <location>
        <begin position="158"/>
        <end position="171"/>
    </location>
</feature>
<feature type="compositionally biased region" description="Basic and acidic residues" evidence="6">
    <location>
        <begin position="111"/>
        <end position="122"/>
    </location>
</feature>
<dbReference type="PANTHER" id="PTHR13475">
    <property type="entry name" value="NEUGRIN"/>
    <property type="match status" value="1"/>
</dbReference>
<gene>
    <name evidence="7" type="primary">RRG9</name>
    <name evidence="7" type="ORF">Plec18167_002663</name>
</gene>
<feature type="compositionally biased region" description="Low complexity" evidence="6">
    <location>
        <begin position="62"/>
        <end position="72"/>
    </location>
</feature>
<dbReference type="InterPro" id="IPR010487">
    <property type="entry name" value="NGRN/Rrg9"/>
</dbReference>
<keyword evidence="5" id="KW-0809">Transit peptide</keyword>
<sequence>MSRSCSASSKLALSTVLRGVFRAEIASSLQLSSSTFYARENPFLPRSYFSSIARLGQRRHLTSSSTLSTPPSVESQTDSQRADSVRGGGPTPVKRLEDEVDALVNTGKTSTENDRHPLKTEEASDSLVVRSSSTTEAKQSESTKKKRAKPEQQLNSKQKVESSGEKNNKLPEKKKKREPWQINKEALKNKFKEGWAPPKKLSPDAIDGIRHLHATSPDQFTTPVLAEQFKVSPEAIRRILKSKWRPTESEMEDRRKRWQRRHDRIWSQMAELGLRPKKPINENLSDVASLYDHKEGKKPI</sequence>
<evidence type="ECO:0000313" key="8">
    <source>
        <dbReference type="Proteomes" id="UP001583193"/>
    </source>
</evidence>
<evidence type="ECO:0000256" key="5">
    <source>
        <dbReference type="ARBA" id="ARBA00022946"/>
    </source>
</evidence>
<evidence type="ECO:0000256" key="2">
    <source>
        <dbReference type="ARBA" id="ARBA00004173"/>
    </source>
</evidence>
<comment type="caution">
    <text evidence="7">The sequence shown here is derived from an EMBL/GenBank/DDBJ whole genome shotgun (WGS) entry which is preliminary data.</text>
</comment>
<accession>A0ABR3Y5U3</accession>
<evidence type="ECO:0000256" key="1">
    <source>
        <dbReference type="ARBA" id="ARBA00003548"/>
    </source>
</evidence>
<reference evidence="7 8" key="1">
    <citation type="journal article" date="2024" name="IMA Fungus">
        <title>IMA Genome - F19 : A genome assembly and annotation guide to empower mycologists, including annotated draft genome sequences of Ceratocystis pirilliformis, Diaporthe australafricana, Fusarium ophioides, Paecilomyces lecythidis, and Sporothrix stenoceras.</title>
        <authorList>
            <person name="Aylward J."/>
            <person name="Wilson A.M."/>
            <person name="Visagie C.M."/>
            <person name="Spraker J."/>
            <person name="Barnes I."/>
            <person name="Buitendag C."/>
            <person name="Ceriani C."/>
            <person name="Del Mar Angel L."/>
            <person name="du Plessis D."/>
            <person name="Fuchs T."/>
            <person name="Gasser K."/>
            <person name="Kramer D."/>
            <person name="Li W."/>
            <person name="Munsamy K."/>
            <person name="Piso A."/>
            <person name="Price J.L."/>
            <person name="Sonnekus B."/>
            <person name="Thomas C."/>
            <person name="van der Nest A."/>
            <person name="van Dijk A."/>
            <person name="van Heerden A."/>
            <person name="van Vuuren N."/>
            <person name="Yilmaz N."/>
            <person name="Duong T.A."/>
            <person name="van der Merwe N.A."/>
            <person name="Wingfield M.J."/>
            <person name="Wingfield B.D."/>
        </authorList>
    </citation>
    <scope>NUCLEOTIDE SEQUENCE [LARGE SCALE GENOMIC DNA]</scope>
    <source>
        <strain evidence="7 8">CMW 18167</strain>
    </source>
</reference>
<keyword evidence="8" id="KW-1185">Reference proteome</keyword>
<dbReference type="Pfam" id="PF06413">
    <property type="entry name" value="Neugrin"/>
    <property type="match status" value="1"/>
</dbReference>
<evidence type="ECO:0000256" key="4">
    <source>
        <dbReference type="ARBA" id="ARBA00013566"/>
    </source>
</evidence>
<feature type="region of interest" description="Disordered" evidence="6">
    <location>
        <begin position="60"/>
        <end position="199"/>
    </location>
</feature>
<name>A0ABR3Y5U3_9EURO</name>
<protein>
    <recommendedName>
        <fullName evidence="4">Required for respiratory growth protein 9, mitochondrial</fullName>
    </recommendedName>
</protein>
<dbReference type="PANTHER" id="PTHR13475:SF3">
    <property type="entry name" value="NEUGRIN"/>
    <property type="match status" value="1"/>
</dbReference>
<evidence type="ECO:0000313" key="7">
    <source>
        <dbReference type="EMBL" id="KAL1883656.1"/>
    </source>
</evidence>
<proteinExistence type="inferred from homology"/>
<comment type="similarity">
    <text evidence="3">Belongs to the RRG9 family.</text>
</comment>
<comment type="function">
    <text evidence="1">Required for respiratory activity and maintenance and expression of the mitochondrial genome.</text>
</comment>
<organism evidence="7 8">
    <name type="scientific">Paecilomyces lecythidis</name>
    <dbReference type="NCBI Taxonomy" id="3004212"/>
    <lineage>
        <taxon>Eukaryota</taxon>
        <taxon>Fungi</taxon>
        <taxon>Dikarya</taxon>
        <taxon>Ascomycota</taxon>
        <taxon>Pezizomycotina</taxon>
        <taxon>Eurotiomycetes</taxon>
        <taxon>Eurotiomycetidae</taxon>
        <taxon>Eurotiales</taxon>
        <taxon>Thermoascaceae</taxon>
        <taxon>Paecilomyces</taxon>
    </lineage>
</organism>
<dbReference type="EMBL" id="JAVDPF010000005">
    <property type="protein sequence ID" value="KAL1883656.1"/>
    <property type="molecule type" value="Genomic_DNA"/>
</dbReference>